<dbReference type="AlphaFoldDB" id="A0A919KA76"/>
<sequence>MIRMMGAVRAFVLTTAVVAGAPVLLIAVGGNPLPEQPPTVQQMQAWLRMPFDPRYAAATAIIFCWLMWAAITVAVGAAVAARIRRRRWVRLLACLPGPVQGLTATLIGAATVTVAGPGLSATAASAHTTSGHDQPAANTDRSGEDDRQRLKVAAMQVTAAGRGTVTVKHGDTLSSIAEHRLGDADRWPAIFQVNRGRTFPDVGGRLTNPDLIYPGWRLTLPAAASPGPGQPERRDDSGTPRPAATTPQPDTTPATPEASTPAGEVTPSTAPATTGQPVSAAPNLPGGSAPTVPGPALGAPQYDDRPGVPLPGGWLPLPLAGAIAAAGTLVWLRRRHRYAPHTRTAHSADPDLLPLPPVMTTINRHARRHSPEPAPPPPTVTVYLRHPPAERPELAPPGPDGPQLTGLSAHPDGCGLRGPGAAAAARALLVATLSAGIPQDPDAEGVAVIPAGTLTALLGDPPWPSSSRLHIHADLPAALDHLDDMLLERNRILHEYDVTDLAALRAADACHPPMPPVLLLTHTPPEDLHPRLDNLILLGRHVQITAILLGNTPTGTIDIQTDGRTPDGRLAVLDAATARQLLTVLHEAHTGDPVDVPPAAPEPDERVNTVPTETPRLDPDRVSHNESSHAASTSRHDAKPAAVRSPEHGGSSRRQAPTPRVPIRLLGPPTIKDRDGKPITGIRHHARELLIYLAVHRNGANLADIMEAFWPTATMRRAAQRLSTETANLRRLIRQAAADPSIQPVVNTGGRYHLDPGLLQIDLWDFDDTLLHAATADPPHRAELLRHAIDLHTGALADGYHYDWITSAREHVRRHGIRARLEVAELLHPTDPAEAAALIDDAATLDPINEDVARRALNALAAAGNTAAAQAVLHRLRDALHDIEEEPSPETLALAARLQPPAA</sequence>
<name>A0A919KA76_9ACTN</name>
<dbReference type="InterPro" id="IPR051677">
    <property type="entry name" value="AfsR-DnrI-RedD_regulator"/>
</dbReference>
<feature type="region of interest" description="Disordered" evidence="1">
    <location>
        <begin position="123"/>
        <end position="146"/>
    </location>
</feature>
<evidence type="ECO:0000256" key="2">
    <source>
        <dbReference type="SAM" id="Phobius"/>
    </source>
</evidence>
<feature type="region of interest" description="Disordered" evidence="1">
    <location>
        <begin position="219"/>
        <end position="304"/>
    </location>
</feature>
<dbReference type="InterPro" id="IPR011990">
    <property type="entry name" value="TPR-like_helical_dom_sf"/>
</dbReference>
<evidence type="ECO:0000313" key="5">
    <source>
        <dbReference type="Proteomes" id="UP000636960"/>
    </source>
</evidence>
<dbReference type="PROSITE" id="PS51782">
    <property type="entry name" value="LYSM"/>
    <property type="match status" value="1"/>
</dbReference>
<keyword evidence="2" id="KW-0472">Membrane</keyword>
<dbReference type="InterPro" id="IPR036388">
    <property type="entry name" value="WH-like_DNA-bd_sf"/>
</dbReference>
<dbReference type="SUPFAM" id="SSF48452">
    <property type="entry name" value="TPR-like"/>
    <property type="match status" value="1"/>
</dbReference>
<proteinExistence type="predicted"/>
<dbReference type="InterPro" id="IPR018392">
    <property type="entry name" value="LysM"/>
</dbReference>
<feature type="compositionally biased region" description="Low complexity" evidence="1">
    <location>
        <begin position="239"/>
        <end position="262"/>
    </location>
</feature>
<reference evidence="4" key="1">
    <citation type="submission" date="2021-01" db="EMBL/GenBank/DDBJ databases">
        <title>Whole genome shotgun sequence of Actinoplanes rishiriensis NBRC 108556.</title>
        <authorList>
            <person name="Komaki H."/>
            <person name="Tamura T."/>
        </authorList>
    </citation>
    <scope>NUCLEOTIDE SEQUENCE</scope>
    <source>
        <strain evidence="4">NBRC 108556</strain>
    </source>
</reference>
<dbReference type="CDD" id="cd00118">
    <property type="entry name" value="LysM"/>
    <property type="match status" value="1"/>
</dbReference>
<evidence type="ECO:0000256" key="1">
    <source>
        <dbReference type="SAM" id="MobiDB-lite"/>
    </source>
</evidence>
<feature type="region of interest" description="Disordered" evidence="1">
    <location>
        <begin position="588"/>
        <end position="678"/>
    </location>
</feature>
<feature type="compositionally biased region" description="Basic and acidic residues" evidence="1">
    <location>
        <begin position="615"/>
        <end position="627"/>
    </location>
</feature>
<dbReference type="Gene3D" id="1.10.10.10">
    <property type="entry name" value="Winged helix-like DNA-binding domain superfamily/Winged helix DNA-binding domain"/>
    <property type="match status" value="1"/>
</dbReference>
<feature type="region of interest" description="Disordered" evidence="1">
    <location>
        <begin position="389"/>
        <end position="413"/>
    </location>
</feature>
<protein>
    <recommendedName>
        <fullName evidence="3">LysM domain-containing protein</fullName>
    </recommendedName>
</protein>
<dbReference type="Gene3D" id="3.10.350.10">
    <property type="entry name" value="LysM domain"/>
    <property type="match status" value="1"/>
</dbReference>
<keyword evidence="2" id="KW-0812">Transmembrane</keyword>
<dbReference type="Gene3D" id="1.25.40.10">
    <property type="entry name" value="Tetratricopeptide repeat domain"/>
    <property type="match status" value="1"/>
</dbReference>
<dbReference type="PANTHER" id="PTHR35807">
    <property type="entry name" value="TRANSCRIPTIONAL REGULATOR REDD-RELATED"/>
    <property type="match status" value="1"/>
</dbReference>
<organism evidence="4 5">
    <name type="scientific">Paractinoplanes rishiriensis</name>
    <dbReference type="NCBI Taxonomy" id="1050105"/>
    <lineage>
        <taxon>Bacteria</taxon>
        <taxon>Bacillati</taxon>
        <taxon>Actinomycetota</taxon>
        <taxon>Actinomycetes</taxon>
        <taxon>Micromonosporales</taxon>
        <taxon>Micromonosporaceae</taxon>
        <taxon>Paractinoplanes</taxon>
    </lineage>
</organism>
<dbReference type="EMBL" id="BOMV01000107">
    <property type="protein sequence ID" value="GIF01593.1"/>
    <property type="molecule type" value="Genomic_DNA"/>
</dbReference>
<dbReference type="InterPro" id="IPR005158">
    <property type="entry name" value="BTAD"/>
</dbReference>
<accession>A0A919KA76</accession>
<comment type="caution">
    <text evidence="4">The sequence shown here is derived from an EMBL/GenBank/DDBJ whole genome shotgun (WGS) entry which is preliminary data.</text>
</comment>
<feature type="transmembrane region" description="Helical" evidence="2">
    <location>
        <begin position="55"/>
        <end position="81"/>
    </location>
</feature>
<dbReference type="SMART" id="SM01043">
    <property type="entry name" value="BTAD"/>
    <property type="match status" value="1"/>
</dbReference>
<feature type="domain" description="LysM" evidence="3">
    <location>
        <begin position="163"/>
        <end position="220"/>
    </location>
</feature>
<evidence type="ECO:0000313" key="4">
    <source>
        <dbReference type="EMBL" id="GIF01593.1"/>
    </source>
</evidence>
<evidence type="ECO:0000259" key="3">
    <source>
        <dbReference type="PROSITE" id="PS51782"/>
    </source>
</evidence>
<dbReference type="InterPro" id="IPR036779">
    <property type="entry name" value="LysM_dom_sf"/>
</dbReference>
<gene>
    <name evidence="4" type="ORF">Ari01nite_90570</name>
</gene>
<dbReference type="Pfam" id="PF03704">
    <property type="entry name" value="BTAD"/>
    <property type="match status" value="1"/>
</dbReference>
<feature type="compositionally biased region" description="Polar residues" evidence="1">
    <location>
        <begin position="266"/>
        <end position="277"/>
    </location>
</feature>
<keyword evidence="2" id="KW-1133">Transmembrane helix</keyword>
<dbReference type="Proteomes" id="UP000636960">
    <property type="component" value="Unassembled WGS sequence"/>
</dbReference>
<keyword evidence="5" id="KW-1185">Reference proteome</keyword>